<evidence type="ECO:0000256" key="3">
    <source>
        <dbReference type="SAM" id="Phobius"/>
    </source>
</evidence>
<organism evidence="4">
    <name type="scientific">freshwater metagenome</name>
    <dbReference type="NCBI Taxonomy" id="449393"/>
    <lineage>
        <taxon>unclassified sequences</taxon>
        <taxon>metagenomes</taxon>
        <taxon>ecological metagenomes</taxon>
    </lineage>
</organism>
<accession>A0A6J7DW01</accession>
<dbReference type="GO" id="GO:0020037">
    <property type="term" value="F:heme binding"/>
    <property type="evidence" value="ECO:0007669"/>
    <property type="project" value="InterPro"/>
</dbReference>
<feature type="transmembrane region" description="Helical" evidence="3">
    <location>
        <begin position="37"/>
        <end position="56"/>
    </location>
</feature>
<protein>
    <submittedName>
        <fullName evidence="4">Unannotated protein</fullName>
    </submittedName>
</protein>
<keyword evidence="2 3" id="KW-0472">Membrane</keyword>
<dbReference type="EMBL" id="CAFBLN010000035">
    <property type="protein sequence ID" value="CAB4872714.1"/>
    <property type="molecule type" value="Genomic_DNA"/>
</dbReference>
<keyword evidence="3" id="KW-1133">Transmembrane helix</keyword>
<dbReference type="SUPFAM" id="SSF82093">
    <property type="entry name" value="Heme chaperone CcmE"/>
    <property type="match status" value="1"/>
</dbReference>
<dbReference type="GO" id="GO:0017003">
    <property type="term" value="P:protein-heme linkage"/>
    <property type="evidence" value="ECO:0007669"/>
    <property type="project" value="InterPro"/>
</dbReference>
<dbReference type="InterPro" id="IPR004329">
    <property type="entry name" value="CcmE"/>
</dbReference>
<reference evidence="4" key="1">
    <citation type="submission" date="2020-05" db="EMBL/GenBank/DDBJ databases">
        <authorList>
            <person name="Chiriac C."/>
            <person name="Salcher M."/>
            <person name="Ghai R."/>
            <person name="Kavagutti S V."/>
        </authorList>
    </citation>
    <scope>NUCLEOTIDE SEQUENCE</scope>
</reference>
<dbReference type="AlphaFoldDB" id="A0A6J7DW01"/>
<sequence>MPTPYLCGGGHDVVTTDSPLDLTPLSPTPRKRSRRTWVVLFLLVIVVGAMLSQGMLQSLNYFKTVGEVYQDRTSIGTREVRLEGMVVKGTVERTSQGAIFTIRGSKTELVTVTAVGTPPQLFRAGIPVVVVGSFTSPTSYSFRANQIMVKHSAEYIEKNPGRVKGSDGTVQ</sequence>
<name>A0A6J7DW01_9ZZZZ</name>
<evidence type="ECO:0000256" key="1">
    <source>
        <dbReference type="ARBA" id="ARBA00004370"/>
    </source>
</evidence>
<proteinExistence type="predicted"/>
<comment type="subcellular location">
    <subcellularLocation>
        <location evidence="1">Membrane</location>
    </subcellularLocation>
</comment>
<keyword evidence="3" id="KW-0812">Transmembrane</keyword>
<dbReference type="GO" id="GO:0017004">
    <property type="term" value="P:cytochrome complex assembly"/>
    <property type="evidence" value="ECO:0007669"/>
    <property type="project" value="InterPro"/>
</dbReference>
<dbReference type="Pfam" id="PF03100">
    <property type="entry name" value="CcmE"/>
    <property type="match status" value="1"/>
</dbReference>
<dbReference type="Gene3D" id="2.40.50.140">
    <property type="entry name" value="Nucleic acid-binding proteins"/>
    <property type="match status" value="1"/>
</dbReference>
<dbReference type="InterPro" id="IPR012340">
    <property type="entry name" value="NA-bd_OB-fold"/>
</dbReference>
<dbReference type="InterPro" id="IPR036127">
    <property type="entry name" value="CcmE-like_sf"/>
</dbReference>
<gene>
    <name evidence="4" type="ORF">UFOPK3381_00903</name>
</gene>
<evidence type="ECO:0000313" key="4">
    <source>
        <dbReference type="EMBL" id="CAB4872714.1"/>
    </source>
</evidence>
<evidence type="ECO:0000256" key="2">
    <source>
        <dbReference type="ARBA" id="ARBA00023136"/>
    </source>
</evidence>
<dbReference type="GO" id="GO:0005886">
    <property type="term" value="C:plasma membrane"/>
    <property type="evidence" value="ECO:0007669"/>
    <property type="project" value="InterPro"/>
</dbReference>